<evidence type="ECO:0000313" key="2">
    <source>
        <dbReference type="Proteomes" id="UP000076798"/>
    </source>
</evidence>
<organism evidence="1 2">
    <name type="scientific">Sistotremastrum suecicum HHB10207 ss-3</name>
    <dbReference type="NCBI Taxonomy" id="1314776"/>
    <lineage>
        <taxon>Eukaryota</taxon>
        <taxon>Fungi</taxon>
        <taxon>Dikarya</taxon>
        <taxon>Basidiomycota</taxon>
        <taxon>Agaricomycotina</taxon>
        <taxon>Agaricomycetes</taxon>
        <taxon>Sistotremastrales</taxon>
        <taxon>Sistotremastraceae</taxon>
        <taxon>Sistotremastrum</taxon>
    </lineage>
</organism>
<dbReference type="Gene3D" id="3.80.10.10">
    <property type="entry name" value="Ribonuclease Inhibitor"/>
    <property type="match status" value="1"/>
</dbReference>
<dbReference type="AlphaFoldDB" id="A0A165YFN8"/>
<evidence type="ECO:0000313" key="1">
    <source>
        <dbReference type="EMBL" id="KZT33194.1"/>
    </source>
</evidence>
<name>A0A165YFN8_9AGAM</name>
<accession>A0A165YFN8</accession>
<sequence length="389" mass="44174">MREMIKFSHYLSLCATRLSEISISVAFTLPPNTLERFITKNVVPLNMPSLRLFSASRGAPRDNPLIIPMAIAPGLKCLILRGVRHPFPQPSYAGLTSLHIHEVSFSLSDLYALLDSNPFLATLEVSAGFDKTPQRSREEEIDVRSYPNLTTLKLGPVSTNGIDFIFSKAKLPSLNELRVQIRHDGRDGELPVTLRPLVRGSCGLRVYEDFSTKTASLKFYLTPLKMYDICFEVANVRHIPVFDWESFISRMVPSCPPLRLTSLDVDIRSLPDADVWSFFLRRFGATITRMCFSTYDLKSFVEAVKFDVALLPNLESLDISHSGIIHRSLVEWVEFREGGHSRLRTLILPNQFDWDVSWPRLHGLAEDVVIEDVESTEAWPITRTKLPFH</sequence>
<dbReference type="Proteomes" id="UP000076798">
    <property type="component" value="Unassembled WGS sequence"/>
</dbReference>
<dbReference type="SUPFAM" id="SSF52047">
    <property type="entry name" value="RNI-like"/>
    <property type="match status" value="1"/>
</dbReference>
<reference evidence="1 2" key="1">
    <citation type="journal article" date="2016" name="Mol. Biol. Evol.">
        <title>Comparative Genomics of Early-Diverging Mushroom-Forming Fungi Provides Insights into the Origins of Lignocellulose Decay Capabilities.</title>
        <authorList>
            <person name="Nagy L.G."/>
            <person name="Riley R."/>
            <person name="Tritt A."/>
            <person name="Adam C."/>
            <person name="Daum C."/>
            <person name="Floudas D."/>
            <person name="Sun H."/>
            <person name="Yadav J.S."/>
            <person name="Pangilinan J."/>
            <person name="Larsson K.H."/>
            <person name="Matsuura K."/>
            <person name="Barry K."/>
            <person name="Labutti K."/>
            <person name="Kuo R."/>
            <person name="Ohm R.A."/>
            <person name="Bhattacharya S.S."/>
            <person name="Shirouzu T."/>
            <person name="Yoshinaga Y."/>
            <person name="Martin F.M."/>
            <person name="Grigoriev I.V."/>
            <person name="Hibbett D.S."/>
        </authorList>
    </citation>
    <scope>NUCLEOTIDE SEQUENCE [LARGE SCALE GENOMIC DNA]</scope>
    <source>
        <strain evidence="1 2">HHB10207 ss-3</strain>
    </source>
</reference>
<dbReference type="EMBL" id="KV428259">
    <property type="protein sequence ID" value="KZT33194.1"/>
    <property type="molecule type" value="Genomic_DNA"/>
</dbReference>
<dbReference type="InterPro" id="IPR032675">
    <property type="entry name" value="LRR_dom_sf"/>
</dbReference>
<protein>
    <recommendedName>
        <fullName evidence="3">F-box domain-containing protein</fullName>
    </recommendedName>
</protein>
<evidence type="ECO:0008006" key="3">
    <source>
        <dbReference type="Google" id="ProtNLM"/>
    </source>
</evidence>
<gene>
    <name evidence="1" type="ORF">SISSUDRAFT_435245</name>
</gene>
<proteinExistence type="predicted"/>
<keyword evidence="2" id="KW-1185">Reference proteome</keyword>